<dbReference type="AlphaFoldDB" id="A0A6M3X4N7"/>
<evidence type="ECO:0000313" key="1">
    <source>
        <dbReference type="EMBL" id="QJH92740.1"/>
    </source>
</evidence>
<evidence type="ECO:0008006" key="2">
    <source>
        <dbReference type="Google" id="ProtNLM"/>
    </source>
</evidence>
<reference evidence="1" key="1">
    <citation type="submission" date="2020-03" db="EMBL/GenBank/DDBJ databases">
        <title>The deep terrestrial virosphere.</title>
        <authorList>
            <person name="Holmfeldt K."/>
            <person name="Nilsson E."/>
            <person name="Simone D."/>
            <person name="Lopez-Fernandez M."/>
            <person name="Wu X."/>
            <person name="de Brujin I."/>
            <person name="Lundin D."/>
            <person name="Andersson A."/>
            <person name="Bertilsson S."/>
            <person name="Dopson M."/>
        </authorList>
    </citation>
    <scope>NUCLEOTIDE SEQUENCE</scope>
    <source>
        <strain evidence="1">MM171A02435</strain>
    </source>
</reference>
<protein>
    <recommendedName>
        <fullName evidence="2">Head decoration protein</fullName>
    </recommendedName>
</protein>
<proteinExistence type="predicted"/>
<gene>
    <name evidence="1" type="ORF">MM171A02435_0002</name>
</gene>
<accession>A0A6M3X4N7</accession>
<sequence length="139" mass="14684">MAQPYTSSNTQDRPRPLKFHTGAEVAKSIVVYASTVALDDDTRRLVAGGTLLCKITSGTGADMYGPYLKTASDGRESLAVDVAAITLVGHDVTLFDKAVEGLYSMCVFDKSELTTGGVSLHGTSLTALKAAFPQCTFDD</sequence>
<name>A0A6M3X4N7_9ZZZZ</name>
<organism evidence="1">
    <name type="scientific">viral metagenome</name>
    <dbReference type="NCBI Taxonomy" id="1070528"/>
    <lineage>
        <taxon>unclassified sequences</taxon>
        <taxon>metagenomes</taxon>
        <taxon>organismal metagenomes</taxon>
    </lineage>
</organism>
<dbReference type="EMBL" id="MT143916">
    <property type="protein sequence ID" value="QJH92740.1"/>
    <property type="molecule type" value="Genomic_DNA"/>
</dbReference>